<dbReference type="InterPro" id="IPR029069">
    <property type="entry name" value="HotDog_dom_sf"/>
</dbReference>
<dbReference type="RefSeq" id="WP_003374803.1">
    <property type="nucleotide sequence ID" value="NZ_ACSJ01000003.1"/>
</dbReference>
<dbReference type="Pfam" id="PF03061">
    <property type="entry name" value="4HBT"/>
    <property type="match status" value="1"/>
</dbReference>
<dbReference type="SUPFAM" id="SSF54637">
    <property type="entry name" value="Thioesterase/thiol ester dehydrase-isomerase"/>
    <property type="match status" value="1"/>
</dbReference>
<evidence type="ECO:0000313" key="4">
    <source>
        <dbReference type="Proteomes" id="UP000006160"/>
    </source>
</evidence>
<organism evidence="3 4">
    <name type="scientific">Clostridium botulinum D str. 1873</name>
    <dbReference type="NCBI Taxonomy" id="592027"/>
    <lineage>
        <taxon>Bacteria</taxon>
        <taxon>Bacillati</taxon>
        <taxon>Bacillota</taxon>
        <taxon>Clostridia</taxon>
        <taxon>Eubacteriales</taxon>
        <taxon>Clostridiaceae</taxon>
        <taxon>Clostridium</taxon>
    </lineage>
</organism>
<evidence type="ECO:0000313" key="3">
    <source>
        <dbReference type="EMBL" id="EES92066.1"/>
    </source>
</evidence>
<dbReference type="EMBL" id="ACSJ01000003">
    <property type="protein sequence ID" value="EES92066.1"/>
    <property type="molecule type" value="Genomic_DNA"/>
</dbReference>
<gene>
    <name evidence="3" type="ORF">CLG_B2358</name>
</gene>
<dbReference type="CDD" id="cd03443">
    <property type="entry name" value="PaaI_thioesterase"/>
    <property type="match status" value="1"/>
</dbReference>
<dbReference type="NCBIfam" id="TIGR00369">
    <property type="entry name" value="unchar_dom_1"/>
    <property type="match status" value="1"/>
</dbReference>
<dbReference type="InterPro" id="IPR006683">
    <property type="entry name" value="Thioestr_dom"/>
</dbReference>
<dbReference type="InterPro" id="IPR003736">
    <property type="entry name" value="PAAI_dom"/>
</dbReference>
<evidence type="ECO:0000256" key="1">
    <source>
        <dbReference type="ARBA" id="ARBA00022801"/>
    </source>
</evidence>
<sequence length="137" mass="15486">MKTIDKYGILEDANCINIMKPKVLEYKKGESLTLVFPVLEKYLNPLKSMQGGFITAAFDNAFGIFFITENHGELITTIDITTSYQRPIFLGDDLKIIVNIKQTGDNIVHMYGEGYNKEGKLVATCSTNIMRINNKNR</sequence>
<comment type="caution">
    <text evidence="3">The sequence shown here is derived from an EMBL/GenBank/DDBJ whole genome shotgun (WGS) entry which is preliminary data.</text>
</comment>
<proteinExistence type="predicted"/>
<protein>
    <submittedName>
        <fullName evidence="3">Thioesterase superfamily protein</fullName>
    </submittedName>
</protein>
<reference evidence="3 4" key="1">
    <citation type="submission" date="2009-10" db="EMBL/GenBank/DDBJ databases">
        <authorList>
            <person name="Shrivastava S."/>
            <person name="Brinkac L.B."/>
            <person name="Brown J.L."/>
            <person name="Bruce D.B."/>
            <person name="Detter C."/>
            <person name="Green L.D."/>
            <person name="Munk C.A."/>
            <person name="Rogers Y.C."/>
            <person name="Tapia R."/>
            <person name="Saunders E.S."/>
            <person name="Sims D.R."/>
            <person name="Smith L.A."/>
            <person name="Smith T.J."/>
            <person name="Sutton G."/>
            <person name="Brettin T."/>
        </authorList>
    </citation>
    <scope>NUCLEOTIDE SEQUENCE [LARGE SCALE GENOMIC DNA]</scope>
    <source>
        <strain evidence="4">D str. 1873</strain>
    </source>
</reference>
<evidence type="ECO:0000259" key="2">
    <source>
        <dbReference type="Pfam" id="PF03061"/>
    </source>
</evidence>
<feature type="domain" description="Thioesterase" evidence="2">
    <location>
        <begin position="51"/>
        <end position="123"/>
    </location>
</feature>
<accession>A0A9P2LM52</accession>
<dbReference type="AlphaFoldDB" id="A0A9P2LM52"/>
<dbReference type="GO" id="GO:0016289">
    <property type="term" value="F:acyl-CoA hydrolase activity"/>
    <property type="evidence" value="ECO:0007669"/>
    <property type="project" value="UniProtKB-ARBA"/>
</dbReference>
<keyword evidence="1" id="KW-0378">Hydrolase</keyword>
<dbReference type="Gene3D" id="3.10.129.10">
    <property type="entry name" value="Hotdog Thioesterase"/>
    <property type="match status" value="1"/>
</dbReference>
<dbReference type="Proteomes" id="UP000006160">
    <property type="component" value="Unassembled WGS sequence"/>
</dbReference>
<name>A0A9P2LM52_CLOBO</name>